<gene>
    <name evidence="4" type="primary">divK</name>
    <name evidence="4" type="ORF">Poly51_52000</name>
</gene>
<dbReference type="AlphaFoldDB" id="A0A5C6EFN6"/>
<name>A0A5C6EFN6_9BACT</name>
<evidence type="ECO:0000313" key="4">
    <source>
        <dbReference type="EMBL" id="TWU47400.1"/>
    </source>
</evidence>
<dbReference type="InterPro" id="IPR011006">
    <property type="entry name" value="CheY-like_superfamily"/>
</dbReference>
<sequence length="177" mass="19899">MNHLNNSCNQDPQFDSPDFSAVPESVLATLIAIDATEERRLRAHGAHEVAEYPVDRPWVLCIDDDAEFLHGLKLKLQQRGYDVVRAHEGDEGYKFAFKFNPVMILLDLHMPNTSGEEVLAQLRQHPDTAQIPVVIMTGLNEHGLELRMHSLGAHQVFRKPVPLDVLADAVDRYLADA</sequence>
<dbReference type="InterPro" id="IPR050595">
    <property type="entry name" value="Bact_response_regulator"/>
</dbReference>
<proteinExistence type="predicted"/>
<dbReference type="PANTHER" id="PTHR44591:SF3">
    <property type="entry name" value="RESPONSE REGULATORY DOMAIN-CONTAINING PROTEIN"/>
    <property type="match status" value="1"/>
</dbReference>
<protein>
    <submittedName>
        <fullName evidence="4">Polar-differentiation response regulator DivK</fullName>
    </submittedName>
</protein>
<organism evidence="4 5">
    <name type="scientific">Rubripirellula tenax</name>
    <dbReference type="NCBI Taxonomy" id="2528015"/>
    <lineage>
        <taxon>Bacteria</taxon>
        <taxon>Pseudomonadati</taxon>
        <taxon>Planctomycetota</taxon>
        <taxon>Planctomycetia</taxon>
        <taxon>Pirellulales</taxon>
        <taxon>Pirellulaceae</taxon>
        <taxon>Rubripirellula</taxon>
    </lineage>
</organism>
<accession>A0A5C6EFN6</accession>
<evidence type="ECO:0000313" key="5">
    <source>
        <dbReference type="Proteomes" id="UP000318288"/>
    </source>
</evidence>
<comment type="caution">
    <text evidence="4">The sequence shown here is derived from an EMBL/GenBank/DDBJ whole genome shotgun (WGS) entry which is preliminary data.</text>
</comment>
<dbReference type="Gene3D" id="3.40.50.2300">
    <property type="match status" value="1"/>
</dbReference>
<evidence type="ECO:0000256" key="1">
    <source>
        <dbReference type="ARBA" id="ARBA00022553"/>
    </source>
</evidence>
<feature type="domain" description="Response regulatory" evidence="3">
    <location>
        <begin position="58"/>
        <end position="174"/>
    </location>
</feature>
<dbReference type="CDD" id="cd00156">
    <property type="entry name" value="REC"/>
    <property type="match status" value="1"/>
</dbReference>
<dbReference type="Proteomes" id="UP000318288">
    <property type="component" value="Unassembled WGS sequence"/>
</dbReference>
<dbReference type="PROSITE" id="PS50110">
    <property type="entry name" value="RESPONSE_REGULATORY"/>
    <property type="match status" value="1"/>
</dbReference>
<dbReference type="EMBL" id="SJPW01000007">
    <property type="protein sequence ID" value="TWU47400.1"/>
    <property type="molecule type" value="Genomic_DNA"/>
</dbReference>
<dbReference type="SMART" id="SM00448">
    <property type="entry name" value="REC"/>
    <property type="match status" value="1"/>
</dbReference>
<feature type="modified residue" description="4-aspartylphosphate" evidence="2">
    <location>
        <position position="107"/>
    </location>
</feature>
<dbReference type="Pfam" id="PF00072">
    <property type="entry name" value="Response_reg"/>
    <property type="match status" value="1"/>
</dbReference>
<evidence type="ECO:0000259" key="3">
    <source>
        <dbReference type="PROSITE" id="PS50110"/>
    </source>
</evidence>
<reference evidence="4 5" key="1">
    <citation type="submission" date="2019-02" db="EMBL/GenBank/DDBJ databases">
        <title>Deep-cultivation of Planctomycetes and their phenomic and genomic characterization uncovers novel biology.</title>
        <authorList>
            <person name="Wiegand S."/>
            <person name="Jogler M."/>
            <person name="Boedeker C."/>
            <person name="Pinto D."/>
            <person name="Vollmers J."/>
            <person name="Rivas-Marin E."/>
            <person name="Kohn T."/>
            <person name="Peeters S.H."/>
            <person name="Heuer A."/>
            <person name="Rast P."/>
            <person name="Oberbeckmann S."/>
            <person name="Bunk B."/>
            <person name="Jeske O."/>
            <person name="Meyerdierks A."/>
            <person name="Storesund J.E."/>
            <person name="Kallscheuer N."/>
            <person name="Luecker S."/>
            <person name="Lage O.M."/>
            <person name="Pohl T."/>
            <person name="Merkel B.J."/>
            <person name="Hornburger P."/>
            <person name="Mueller R.-W."/>
            <person name="Bruemmer F."/>
            <person name="Labrenz M."/>
            <person name="Spormann A.M."/>
            <person name="Op Den Camp H."/>
            <person name="Overmann J."/>
            <person name="Amann R."/>
            <person name="Jetten M.S.M."/>
            <person name="Mascher T."/>
            <person name="Medema M.H."/>
            <person name="Devos D.P."/>
            <person name="Kaster A.-K."/>
            <person name="Ovreas L."/>
            <person name="Rohde M."/>
            <person name="Galperin M.Y."/>
            <person name="Jogler C."/>
        </authorList>
    </citation>
    <scope>NUCLEOTIDE SEQUENCE [LARGE SCALE GENOMIC DNA]</scope>
    <source>
        <strain evidence="4 5">Poly51</strain>
    </source>
</reference>
<dbReference type="PANTHER" id="PTHR44591">
    <property type="entry name" value="STRESS RESPONSE REGULATOR PROTEIN 1"/>
    <property type="match status" value="1"/>
</dbReference>
<dbReference type="InterPro" id="IPR001789">
    <property type="entry name" value="Sig_transdc_resp-reg_receiver"/>
</dbReference>
<keyword evidence="1 2" id="KW-0597">Phosphoprotein</keyword>
<dbReference type="RefSeq" id="WP_146461166.1">
    <property type="nucleotide sequence ID" value="NZ_SJPW01000007.1"/>
</dbReference>
<keyword evidence="5" id="KW-1185">Reference proteome</keyword>
<dbReference type="GO" id="GO:0000160">
    <property type="term" value="P:phosphorelay signal transduction system"/>
    <property type="evidence" value="ECO:0007669"/>
    <property type="project" value="InterPro"/>
</dbReference>
<dbReference type="OrthoDB" id="286140at2"/>
<dbReference type="SUPFAM" id="SSF52172">
    <property type="entry name" value="CheY-like"/>
    <property type="match status" value="1"/>
</dbReference>
<evidence type="ECO:0000256" key="2">
    <source>
        <dbReference type="PROSITE-ProRule" id="PRU00169"/>
    </source>
</evidence>